<dbReference type="Gene3D" id="3.40.1620.10">
    <property type="entry name" value="YefM-like domain"/>
    <property type="match status" value="1"/>
</dbReference>
<dbReference type="InterPro" id="IPR000524">
    <property type="entry name" value="Tscrpt_reg_HTH_GntR"/>
</dbReference>
<organism evidence="5 6">
    <name type="scientific">Mycobacterium paraterrae</name>
    <dbReference type="NCBI Taxonomy" id="577492"/>
    <lineage>
        <taxon>Bacteria</taxon>
        <taxon>Bacillati</taxon>
        <taxon>Actinomycetota</taxon>
        <taxon>Actinomycetes</taxon>
        <taxon>Mycobacteriales</taxon>
        <taxon>Mycobacteriaceae</taxon>
        <taxon>Mycobacterium</taxon>
    </lineage>
</organism>
<evidence type="ECO:0000256" key="2">
    <source>
        <dbReference type="ARBA" id="ARBA00023125"/>
    </source>
</evidence>
<dbReference type="Pfam" id="PF07729">
    <property type="entry name" value="FCD"/>
    <property type="match status" value="1"/>
</dbReference>
<dbReference type="InterPro" id="IPR008920">
    <property type="entry name" value="TF_FadR/GntR_C"/>
</dbReference>
<sequence length="369" mass="39942">MSRPYVAGGQTPIANPLVAPKPFAQRLSRAQMSDEVADHLRSAIISKRLQPGTFIRLHDTAAQLGVSITPVREALLKLSNEGLVRREPHRGYVVLAVTKQDMHDICWLQDTIAAELAATNAHRIAHSHIEELQRINDRLVVALTAGNAKAMASAEASFQEILGRASGRTVLARFLLHAQRYLRAQIEVSGPERMRAVVDSNRRLIVMLRAGDAAAACPSCAEARLLEPGSESVIASAQGRHTSANADPTAVGPPGDAEFVEPQDKTIGIGQLRSDTLSYFERVAEGATMTVIRRGKKVARIVPERRQSRMPDQLPESAPNVRRSMTVPVALDALRTLAGRYLDRVAAGETLAIIQGGQIIGLVVSPEPE</sequence>
<dbReference type="PANTHER" id="PTHR43537">
    <property type="entry name" value="TRANSCRIPTIONAL REGULATOR, GNTR FAMILY"/>
    <property type="match status" value="1"/>
</dbReference>
<dbReference type="PANTHER" id="PTHR43537:SF24">
    <property type="entry name" value="GLUCONATE OPERON TRANSCRIPTIONAL REPRESSOR"/>
    <property type="match status" value="1"/>
</dbReference>
<evidence type="ECO:0000313" key="6">
    <source>
        <dbReference type="Proteomes" id="UP001055336"/>
    </source>
</evidence>
<accession>A0ABY3VN62</accession>
<dbReference type="CDD" id="cd07377">
    <property type="entry name" value="WHTH_GntR"/>
    <property type="match status" value="1"/>
</dbReference>
<feature type="domain" description="HTH gntR-type" evidence="4">
    <location>
        <begin position="30"/>
        <end position="97"/>
    </location>
</feature>
<dbReference type="InterPro" id="IPR036388">
    <property type="entry name" value="WH-like_DNA-bd_sf"/>
</dbReference>
<dbReference type="SMART" id="SM00345">
    <property type="entry name" value="HTH_GNTR"/>
    <property type="match status" value="1"/>
</dbReference>
<dbReference type="SUPFAM" id="SSF46785">
    <property type="entry name" value="Winged helix' DNA-binding domain"/>
    <property type="match status" value="1"/>
</dbReference>
<proteinExistence type="predicted"/>
<keyword evidence="1" id="KW-0805">Transcription regulation</keyword>
<name>A0ABY3VN62_9MYCO</name>
<keyword evidence="3" id="KW-0804">Transcription</keyword>
<dbReference type="SUPFAM" id="SSF48008">
    <property type="entry name" value="GntR ligand-binding domain-like"/>
    <property type="match status" value="1"/>
</dbReference>
<dbReference type="EMBL" id="CP092488">
    <property type="protein sequence ID" value="UMB70047.1"/>
    <property type="molecule type" value="Genomic_DNA"/>
</dbReference>
<dbReference type="InterPro" id="IPR036390">
    <property type="entry name" value="WH_DNA-bd_sf"/>
</dbReference>
<dbReference type="RefSeq" id="WP_240261777.1">
    <property type="nucleotide sequence ID" value="NZ_CP092488.2"/>
</dbReference>
<dbReference type="Proteomes" id="UP001055336">
    <property type="component" value="Chromosome"/>
</dbReference>
<dbReference type="Gene3D" id="1.20.120.530">
    <property type="entry name" value="GntR ligand-binding domain-like"/>
    <property type="match status" value="1"/>
</dbReference>
<dbReference type="Pfam" id="PF00392">
    <property type="entry name" value="GntR"/>
    <property type="match status" value="1"/>
</dbReference>
<evidence type="ECO:0000313" key="5">
    <source>
        <dbReference type="EMBL" id="UMB70047.1"/>
    </source>
</evidence>
<protein>
    <submittedName>
        <fullName evidence="5">GntR family transcriptional regulator</fullName>
    </submittedName>
</protein>
<dbReference type="PROSITE" id="PS50949">
    <property type="entry name" value="HTH_GNTR"/>
    <property type="match status" value="1"/>
</dbReference>
<dbReference type="Gene3D" id="1.10.10.10">
    <property type="entry name" value="Winged helix-like DNA-binding domain superfamily/Winged helix DNA-binding domain"/>
    <property type="match status" value="1"/>
</dbReference>
<evidence type="ECO:0000256" key="1">
    <source>
        <dbReference type="ARBA" id="ARBA00023015"/>
    </source>
</evidence>
<keyword evidence="6" id="KW-1185">Reference proteome</keyword>
<reference evidence="5" key="1">
    <citation type="submission" date="2022-08" db="EMBL/GenBank/DDBJ databases">
        <title>Whole genome sequencing of non-tuberculosis mycobacteria type-strains.</title>
        <authorList>
            <person name="Igarashi Y."/>
            <person name="Osugi A."/>
            <person name="Mitarai S."/>
        </authorList>
    </citation>
    <scope>NUCLEOTIDE SEQUENCE</scope>
    <source>
        <strain evidence="5">DSM 45127</strain>
    </source>
</reference>
<evidence type="ECO:0000256" key="3">
    <source>
        <dbReference type="ARBA" id="ARBA00023163"/>
    </source>
</evidence>
<keyword evidence="2" id="KW-0238">DNA-binding</keyword>
<gene>
    <name evidence="5" type="ORF">MKK62_01430</name>
</gene>
<evidence type="ECO:0000259" key="4">
    <source>
        <dbReference type="PROSITE" id="PS50949"/>
    </source>
</evidence>
<dbReference type="InterPro" id="IPR011711">
    <property type="entry name" value="GntR_C"/>
</dbReference>